<reference evidence="2 3" key="1">
    <citation type="journal article" date="2016" name="Nat. Commun.">
        <title>Ectomycorrhizal ecology is imprinted in the genome of the dominant symbiotic fungus Cenococcum geophilum.</title>
        <authorList>
            <consortium name="DOE Joint Genome Institute"/>
            <person name="Peter M."/>
            <person name="Kohler A."/>
            <person name="Ohm R.A."/>
            <person name="Kuo A."/>
            <person name="Krutzmann J."/>
            <person name="Morin E."/>
            <person name="Arend M."/>
            <person name="Barry K.W."/>
            <person name="Binder M."/>
            <person name="Choi C."/>
            <person name="Clum A."/>
            <person name="Copeland A."/>
            <person name="Grisel N."/>
            <person name="Haridas S."/>
            <person name="Kipfer T."/>
            <person name="LaButti K."/>
            <person name="Lindquist E."/>
            <person name="Lipzen A."/>
            <person name="Maire R."/>
            <person name="Meier B."/>
            <person name="Mihaltcheva S."/>
            <person name="Molinier V."/>
            <person name="Murat C."/>
            <person name="Poggeler S."/>
            <person name="Quandt C.A."/>
            <person name="Sperisen C."/>
            <person name="Tritt A."/>
            <person name="Tisserant E."/>
            <person name="Crous P.W."/>
            <person name="Henrissat B."/>
            <person name="Nehls U."/>
            <person name="Egli S."/>
            <person name="Spatafora J.W."/>
            <person name="Grigoriev I.V."/>
            <person name="Martin F.M."/>
        </authorList>
    </citation>
    <scope>NUCLEOTIDE SEQUENCE [LARGE SCALE GENOMIC DNA]</scope>
    <source>
        <strain evidence="2 3">CBS 207.34</strain>
    </source>
</reference>
<feature type="region of interest" description="Disordered" evidence="1">
    <location>
        <begin position="68"/>
        <end position="105"/>
    </location>
</feature>
<evidence type="ECO:0000313" key="3">
    <source>
        <dbReference type="Proteomes" id="UP000250140"/>
    </source>
</evidence>
<dbReference type="Proteomes" id="UP000250140">
    <property type="component" value="Unassembled WGS sequence"/>
</dbReference>
<name>A0A8E2JLP4_9PEZI</name>
<proteinExistence type="predicted"/>
<evidence type="ECO:0000313" key="2">
    <source>
        <dbReference type="EMBL" id="OCL01697.1"/>
    </source>
</evidence>
<sequence length="978" mass="110595">MPLSSPLVAPGRASSHLLPWSSNSLRGPVIWLNSRPSLHSIERIWRTQALSTNLGDRNVTTLTSLSRFPEVSSGSASDNSRRSLTSDGAPCDSKRKKRARKPSPSEVLLEAVSQVRPGHYSVPNSKVRKLNLSYVNPRTLGRRQIQVYWELEKAKSKMSAFGEAETSLQSILARFILEQNNMRTLSNSVSFTLSKREFNLLQAKGYCLEDIGNWASALTTPNSEAAAGIFTFQNDTPPDFVLLFFLRRKHIKVTALQTLLTYVRQLVLGNISYKSEDLASQLTQPSLEQTRDSQWDVNRTSSKHKPLYSDSFAVIVIRLLRHARRVWSEAIPAIAEIFTTQLRTTSSDKAENFINEAHTSRTNFLCNRFLALLSKPTSLYPKLSIPFQEKAQFDVLRSMASNVPPLIITQEGYRAVARVQLARKKTIQEQEWAKLKARSWPPWKENRTAMDEEKGVEFGFSRASRIMNQMHQAGYEHGPWEKIAKIYSGWDTDGSPTIQTRSGLANAPMLPISRIGSQRVLRRLQVQQWAARVKATRTRREAWACFLAYENSDVPAHQDVYLAMYEKLVYTVVHGPRVPDSESEVLSGDSKEIFTEPISPHETTYVSEPVPTFQELVERMTRNGVRPSGRCLAFLIGSSPTVALGIQILSSAGDAHGGGIRRIINASAIDAVDIQGIPDYLFVSLLKFLLRCDFVPRKSGATITRLPHLSQDKYYLKKDQYFSLNYAYTILIQCKPRYRPAWTTLMQAIIPRSGLPRFSRKPLLAAHHLHAYHMMRNLVMRMEEIDLELDAEQFQLLCIALQRATFSCLDRAEADTDARELLSGGPLYVRKLFHNLVGSSSASEASLDWPSAPRLFTTPKPTVLHSYVRTLGLLRDYEGLYSLSSWMVEFHLELTERAEEQKGGPAALRRALIALRVFLERSWERPSGEKHGAPTELVLLVKERIESVPEWRGWPTIDEVEFYCLRSSGAYILPTVLS</sequence>
<evidence type="ECO:0000256" key="1">
    <source>
        <dbReference type="SAM" id="MobiDB-lite"/>
    </source>
</evidence>
<dbReference type="OrthoDB" id="410701at2759"/>
<keyword evidence="3" id="KW-1185">Reference proteome</keyword>
<protein>
    <submittedName>
        <fullName evidence="2">Uncharacterized protein</fullName>
    </submittedName>
</protein>
<organism evidence="2 3">
    <name type="scientific">Glonium stellatum</name>
    <dbReference type="NCBI Taxonomy" id="574774"/>
    <lineage>
        <taxon>Eukaryota</taxon>
        <taxon>Fungi</taxon>
        <taxon>Dikarya</taxon>
        <taxon>Ascomycota</taxon>
        <taxon>Pezizomycotina</taxon>
        <taxon>Dothideomycetes</taxon>
        <taxon>Pleosporomycetidae</taxon>
        <taxon>Gloniales</taxon>
        <taxon>Gloniaceae</taxon>
        <taxon>Glonium</taxon>
    </lineage>
</organism>
<gene>
    <name evidence="2" type="ORF">AOQ84DRAFT_369923</name>
</gene>
<dbReference type="AlphaFoldDB" id="A0A8E2JLP4"/>
<dbReference type="EMBL" id="KV751092">
    <property type="protein sequence ID" value="OCL01697.1"/>
    <property type="molecule type" value="Genomic_DNA"/>
</dbReference>
<accession>A0A8E2JLP4</accession>